<sequence length="97" mass="10681">MKWFTGFEDGADGLLCCLAEFGGVATVRRDAPAPFYPAREVARETAFGDDTRLLTCIDTESFENYPALIAGFWGTILLVAFEYVSHAKLPSINLNPM</sequence>
<name>A0A1H5EMT2_9NOCA</name>
<dbReference type="AlphaFoldDB" id="A0A1H5EMT2"/>
<reference evidence="2" key="1">
    <citation type="submission" date="2016-10" db="EMBL/GenBank/DDBJ databases">
        <authorList>
            <person name="Varghese N."/>
            <person name="Submissions S."/>
        </authorList>
    </citation>
    <scope>NUCLEOTIDE SEQUENCE [LARGE SCALE GENOMIC DNA]</scope>
    <source>
        <strain evidence="2">DSM 44498</strain>
    </source>
</reference>
<proteinExistence type="predicted"/>
<organism evidence="1 2">
    <name type="scientific">Rhodococcus koreensis</name>
    <dbReference type="NCBI Taxonomy" id="99653"/>
    <lineage>
        <taxon>Bacteria</taxon>
        <taxon>Bacillati</taxon>
        <taxon>Actinomycetota</taxon>
        <taxon>Actinomycetes</taxon>
        <taxon>Mycobacteriales</taxon>
        <taxon>Nocardiaceae</taxon>
        <taxon>Rhodococcus</taxon>
    </lineage>
</organism>
<dbReference type="Proteomes" id="UP000183561">
    <property type="component" value="Unassembled WGS sequence"/>
</dbReference>
<evidence type="ECO:0000313" key="2">
    <source>
        <dbReference type="Proteomes" id="UP000183561"/>
    </source>
</evidence>
<gene>
    <name evidence="1" type="ORF">SAMN04490239_9289</name>
</gene>
<accession>A0A1H5EMT2</accession>
<dbReference type="EMBL" id="FNSV01000006">
    <property type="protein sequence ID" value="SED92435.1"/>
    <property type="molecule type" value="Genomic_DNA"/>
</dbReference>
<evidence type="ECO:0000313" key="1">
    <source>
        <dbReference type="EMBL" id="SED92435.1"/>
    </source>
</evidence>
<protein>
    <submittedName>
        <fullName evidence="1">Uncharacterized protein</fullName>
    </submittedName>
</protein>
<keyword evidence="2" id="KW-1185">Reference proteome</keyword>